<dbReference type="GO" id="GO:0032506">
    <property type="term" value="P:cytokinetic process"/>
    <property type="evidence" value="ECO:0007669"/>
    <property type="project" value="TreeGrafter"/>
</dbReference>
<dbReference type="Gene3D" id="3.30.70.1070">
    <property type="entry name" value="Sporulation related repeat"/>
    <property type="match status" value="1"/>
</dbReference>
<feature type="region of interest" description="Disordered" evidence="1">
    <location>
        <begin position="40"/>
        <end position="123"/>
    </location>
</feature>
<keyword evidence="2" id="KW-0472">Membrane</keyword>
<dbReference type="Pfam" id="PF05036">
    <property type="entry name" value="SPOR"/>
    <property type="match status" value="1"/>
</dbReference>
<feature type="transmembrane region" description="Helical" evidence="2">
    <location>
        <begin position="12"/>
        <end position="31"/>
    </location>
</feature>
<dbReference type="InterPro" id="IPR007730">
    <property type="entry name" value="SPOR-like_dom"/>
</dbReference>
<accession>A0A7U6GIF9</accession>
<gene>
    <name evidence="4" type="ORF">TBH_C1294</name>
</gene>
<feature type="compositionally biased region" description="Pro residues" evidence="1">
    <location>
        <begin position="85"/>
        <end position="95"/>
    </location>
</feature>
<evidence type="ECO:0000259" key="3">
    <source>
        <dbReference type="PROSITE" id="PS51724"/>
    </source>
</evidence>
<keyword evidence="5" id="KW-1185">Reference proteome</keyword>
<feature type="domain" description="SPOR" evidence="3">
    <location>
        <begin position="121"/>
        <end position="201"/>
    </location>
</feature>
<dbReference type="PANTHER" id="PTHR38687:SF1">
    <property type="entry name" value="CELL DIVISION PROTEIN DEDD"/>
    <property type="match status" value="1"/>
</dbReference>
<dbReference type="InterPro" id="IPR052521">
    <property type="entry name" value="Cell_div_SPOR-domain"/>
</dbReference>
<protein>
    <recommendedName>
        <fullName evidence="3">SPOR domain-containing protein</fullName>
    </recommendedName>
</protein>
<dbReference type="PANTHER" id="PTHR38687">
    <property type="entry name" value="CELL DIVISION PROTEIN DEDD-RELATED"/>
    <property type="match status" value="1"/>
</dbReference>
<dbReference type="InterPro" id="IPR036680">
    <property type="entry name" value="SPOR-like_sf"/>
</dbReference>
<evidence type="ECO:0000256" key="2">
    <source>
        <dbReference type="SAM" id="Phobius"/>
    </source>
</evidence>
<name>A0A7U6GIF9_9GAMM</name>
<feature type="compositionally biased region" description="Low complexity" evidence="1">
    <location>
        <begin position="68"/>
        <end position="84"/>
    </location>
</feature>
<organism evidence="4 5">
    <name type="scientific">Thiolapillus brandeum</name>
    <dbReference type="NCBI Taxonomy" id="1076588"/>
    <lineage>
        <taxon>Bacteria</taxon>
        <taxon>Pseudomonadati</taxon>
        <taxon>Pseudomonadota</taxon>
        <taxon>Gammaproteobacteria</taxon>
        <taxon>Chromatiales</taxon>
        <taxon>Sedimenticolaceae</taxon>
        <taxon>Thiolapillus</taxon>
    </lineage>
</organism>
<dbReference type="Proteomes" id="UP000031631">
    <property type="component" value="Chromosome"/>
</dbReference>
<dbReference type="KEGG" id="tbn:TBH_C1294"/>
<dbReference type="AlphaFoldDB" id="A0A7U6GIF9"/>
<dbReference type="EMBL" id="AP012273">
    <property type="protein sequence ID" value="BAO44219.1"/>
    <property type="molecule type" value="Genomic_DNA"/>
</dbReference>
<dbReference type="GO" id="GO:0032153">
    <property type="term" value="C:cell division site"/>
    <property type="evidence" value="ECO:0007669"/>
    <property type="project" value="TreeGrafter"/>
</dbReference>
<dbReference type="PROSITE" id="PS51724">
    <property type="entry name" value="SPOR"/>
    <property type="match status" value="1"/>
</dbReference>
<dbReference type="GO" id="GO:0042834">
    <property type="term" value="F:peptidoglycan binding"/>
    <property type="evidence" value="ECO:0007669"/>
    <property type="project" value="InterPro"/>
</dbReference>
<evidence type="ECO:0000313" key="5">
    <source>
        <dbReference type="Proteomes" id="UP000031631"/>
    </source>
</evidence>
<reference evidence="4 5" key="1">
    <citation type="journal article" date="2014" name="PLoS ONE">
        <title>Physiological and genomic features of a novel sulfur-oxidizing gammaproteobacterium belonging to a previously uncultivated symbiotic lineage isolated from a hydrothermal vent.</title>
        <authorList>
            <person name="Nunoura T."/>
            <person name="Takaki Y."/>
            <person name="Kazama H."/>
            <person name="Kakuta J."/>
            <person name="Shimamura S."/>
            <person name="Makita H."/>
            <person name="Hirai M."/>
            <person name="Miyazaki M."/>
            <person name="Takai K."/>
        </authorList>
    </citation>
    <scope>NUCLEOTIDE SEQUENCE [LARGE SCALE GENOMIC DNA]</scope>
    <source>
        <strain evidence="4 5">Hiromi1</strain>
    </source>
</reference>
<evidence type="ECO:0000256" key="1">
    <source>
        <dbReference type="SAM" id="MobiDB-lite"/>
    </source>
</evidence>
<evidence type="ECO:0000313" key="4">
    <source>
        <dbReference type="EMBL" id="BAO44219.1"/>
    </source>
</evidence>
<dbReference type="GO" id="GO:0030428">
    <property type="term" value="C:cell septum"/>
    <property type="evidence" value="ECO:0007669"/>
    <property type="project" value="TreeGrafter"/>
</dbReference>
<keyword evidence="2" id="KW-1133">Transmembrane helix</keyword>
<proteinExistence type="predicted"/>
<dbReference type="SUPFAM" id="SSF110997">
    <property type="entry name" value="Sporulation related repeat"/>
    <property type="match status" value="1"/>
</dbReference>
<keyword evidence="2" id="KW-0812">Transmembrane</keyword>
<sequence>MIQAVDEPLKRRLIGATVLVSLAIIFLPMLLSHEPVARHQGKMPPIPNEPKREFDPGLLQETTPEQPKPAAAKVAPEKPLAPAKPAAPKPAPKPVSRPKTRAVAPPHVPDPGRKPVTPAAKGSPQAWVIRVGSFSSLASADKLVRKLRKAGLDTMNPVPVTVKGKRYYRVQVGPQLDRKRTDRLLPRVNRITGTKGQVVRYP</sequence>